<gene>
    <name evidence="3" type="primary">minE</name>
    <name evidence="4" type="ORF">JonanDRAFT_1353</name>
</gene>
<dbReference type="AlphaFoldDB" id="H0UML4"/>
<dbReference type="NCBIfam" id="NF001422">
    <property type="entry name" value="PRK00296.1"/>
    <property type="match status" value="1"/>
</dbReference>
<evidence type="ECO:0000256" key="3">
    <source>
        <dbReference type="HAMAP-Rule" id="MF_00262"/>
    </source>
</evidence>
<comment type="function">
    <text evidence="2 3">Prevents the cell division inhibition by proteins MinC and MinD at internal division sites while permitting inhibition at polar sites. This ensures cell division at the proper site by restricting the formation of a division septum at the midpoint of the long axis of the cell.</text>
</comment>
<evidence type="ECO:0000313" key="4">
    <source>
        <dbReference type="EMBL" id="EHM13717.1"/>
    </source>
</evidence>
<dbReference type="SUPFAM" id="SSF55229">
    <property type="entry name" value="Cell division protein MinE topological specificity domain"/>
    <property type="match status" value="1"/>
</dbReference>
<dbReference type="eggNOG" id="COG0851">
    <property type="taxonomic scope" value="Bacteria"/>
</dbReference>
<comment type="similarity">
    <text evidence="1 3">Belongs to the MinE family.</text>
</comment>
<protein>
    <recommendedName>
        <fullName evidence="3">Cell division topological specificity factor</fullName>
    </recommendedName>
</protein>
<evidence type="ECO:0000313" key="5">
    <source>
        <dbReference type="Proteomes" id="UP000003806"/>
    </source>
</evidence>
<name>H0UML4_9BACT</name>
<dbReference type="HOGENOM" id="CLU_137929_1_1_0"/>
<organism evidence="4 5">
    <name type="scientific">Jonquetella anthropi DSM 22815</name>
    <dbReference type="NCBI Taxonomy" id="885272"/>
    <lineage>
        <taxon>Bacteria</taxon>
        <taxon>Thermotogati</taxon>
        <taxon>Synergistota</taxon>
        <taxon>Synergistia</taxon>
        <taxon>Synergistales</taxon>
        <taxon>Dethiosulfovibrionaceae</taxon>
        <taxon>Jonquetella</taxon>
    </lineage>
</organism>
<sequence>MRLGFLECLFGKKTPSSQAAKKRLQLVLIHDRTDITPELMNALRADLIEVITRYMDVDEKNIELGMDRDDSAGQVALEASIPVLRLKRGSQVSGVRASKQ</sequence>
<dbReference type="STRING" id="885272.JonanDRAFT_1353"/>
<dbReference type="InterPro" id="IPR005527">
    <property type="entry name" value="MinE"/>
</dbReference>
<reference evidence="4 5" key="1">
    <citation type="submission" date="2011-11" db="EMBL/GenBank/DDBJ databases">
        <title>The Noncontiguous Finished genome of Jonquetella anthropi DSM 22815.</title>
        <authorList>
            <consortium name="US DOE Joint Genome Institute (JGI-PGF)"/>
            <person name="Lucas S."/>
            <person name="Copeland A."/>
            <person name="Lapidus A."/>
            <person name="Glavina del Rio T."/>
            <person name="Dalin E."/>
            <person name="Tice H."/>
            <person name="Bruce D."/>
            <person name="Goodwin L."/>
            <person name="Pitluck S."/>
            <person name="Peters L."/>
            <person name="Mikhailova N."/>
            <person name="Held B."/>
            <person name="Kyrpides N."/>
            <person name="Mavromatis K."/>
            <person name="Ivanova N."/>
            <person name="Markowitz V."/>
            <person name="Cheng J.-F."/>
            <person name="Hugenholtz P."/>
            <person name="Woyke T."/>
            <person name="Wu D."/>
            <person name="Gronow S."/>
            <person name="Wellnitz S."/>
            <person name="Brambilla E."/>
            <person name="Klenk H.-P."/>
            <person name="Eisen J.A."/>
        </authorList>
    </citation>
    <scope>NUCLEOTIDE SEQUENCE [LARGE SCALE GENOMIC DNA]</scope>
    <source>
        <strain evidence="4 5">DSM 22815</strain>
    </source>
</reference>
<dbReference type="EMBL" id="CM001376">
    <property type="protein sequence ID" value="EHM13717.1"/>
    <property type="molecule type" value="Genomic_DNA"/>
</dbReference>
<keyword evidence="5" id="KW-1185">Reference proteome</keyword>
<dbReference type="OrthoDB" id="9796578at2"/>
<dbReference type="Pfam" id="PF03776">
    <property type="entry name" value="MinE"/>
    <property type="match status" value="1"/>
</dbReference>
<dbReference type="Proteomes" id="UP000003806">
    <property type="component" value="Chromosome"/>
</dbReference>
<dbReference type="GO" id="GO:0051301">
    <property type="term" value="P:cell division"/>
    <property type="evidence" value="ECO:0007669"/>
    <property type="project" value="UniProtKB-KW"/>
</dbReference>
<dbReference type="Gene3D" id="3.30.1070.10">
    <property type="entry name" value="Cell division topological specificity factor MinE"/>
    <property type="match status" value="1"/>
</dbReference>
<keyword evidence="3" id="KW-0131">Cell cycle</keyword>
<evidence type="ECO:0000256" key="1">
    <source>
        <dbReference type="ARBA" id="ARBA00008168"/>
    </source>
</evidence>
<proteinExistence type="inferred from homology"/>
<keyword evidence="3 4" id="KW-0132">Cell division</keyword>
<dbReference type="InterPro" id="IPR036707">
    <property type="entry name" value="MinE_sf"/>
</dbReference>
<evidence type="ECO:0000256" key="2">
    <source>
        <dbReference type="ARBA" id="ARBA00025265"/>
    </source>
</evidence>
<dbReference type="GO" id="GO:0032955">
    <property type="term" value="P:regulation of division septum assembly"/>
    <property type="evidence" value="ECO:0007669"/>
    <property type="project" value="InterPro"/>
</dbReference>
<dbReference type="HAMAP" id="MF_00262">
    <property type="entry name" value="MinE"/>
    <property type="match status" value="1"/>
</dbReference>
<dbReference type="NCBIfam" id="TIGR01215">
    <property type="entry name" value="minE"/>
    <property type="match status" value="1"/>
</dbReference>
<dbReference type="RefSeq" id="WP_008521886.1">
    <property type="nucleotide sequence ID" value="NZ_CM001376.1"/>
</dbReference>
<accession>H0UML4</accession>